<comment type="caution">
    <text evidence="1">The sequence shown here is derived from an EMBL/GenBank/DDBJ whole genome shotgun (WGS) entry which is preliminary data.</text>
</comment>
<gene>
    <name evidence="1" type="ORF">FNW21_15740</name>
</gene>
<keyword evidence="2" id="KW-1185">Reference proteome</keyword>
<dbReference type="OrthoDB" id="4696264at2"/>
<dbReference type="RefSeq" id="WP_144257705.1">
    <property type="nucleotide sequence ID" value="NZ_VJZT01000033.1"/>
</dbReference>
<sequence>MFHEPSKEFFYSAYKIHAEHSDGIKTISGIATGFILEISPNVAWIITNRHVIDLDYKKSTSKYKDFKLSKFIITGRKQDDTEYSFQLHENAEVYFHEDYENDITVIRAHVYLVEGQSFHWHFGLEHLADENIYKEINTFDLICYSGFPKTHDKLANRPILRSGNIASDPLYDYSWDNTNQGKCVAYEGFSSEGASGSPVFAPPRGLRNIPNSRHGYLIGVNAGHIPEGNGHSGISFFYKSTVIHEIIKKNNLMDKKNQ</sequence>
<dbReference type="InterPro" id="IPR009003">
    <property type="entry name" value="Peptidase_S1_PA"/>
</dbReference>
<dbReference type="Gene3D" id="2.40.10.10">
    <property type="entry name" value="Trypsin-like serine proteases"/>
    <property type="match status" value="2"/>
</dbReference>
<reference evidence="1 2" key="1">
    <citation type="submission" date="2019-07" db="EMBL/GenBank/DDBJ databases">
        <title>Novel species of Flavobacterium.</title>
        <authorList>
            <person name="Liu Q."/>
            <person name="Xin Y.-H."/>
        </authorList>
    </citation>
    <scope>NUCLEOTIDE SEQUENCE [LARGE SCALE GENOMIC DNA]</scope>
    <source>
        <strain evidence="1 2">LB1R34</strain>
    </source>
</reference>
<dbReference type="Pfam" id="PF13365">
    <property type="entry name" value="Trypsin_2"/>
    <property type="match status" value="1"/>
</dbReference>
<evidence type="ECO:0000313" key="2">
    <source>
        <dbReference type="Proteomes" id="UP000316371"/>
    </source>
</evidence>
<dbReference type="AlphaFoldDB" id="A0A553DQJ8"/>
<dbReference type="InterPro" id="IPR043504">
    <property type="entry name" value="Peptidase_S1_PA_chymotrypsin"/>
</dbReference>
<dbReference type="Proteomes" id="UP000316371">
    <property type="component" value="Unassembled WGS sequence"/>
</dbReference>
<dbReference type="EMBL" id="VJZT01000033">
    <property type="protein sequence ID" value="TRX34923.1"/>
    <property type="molecule type" value="Genomic_DNA"/>
</dbReference>
<evidence type="ECO:0008006" key="3">
    <source>
        <dbReference type="Google" id="ProtNLM"/>
    </source>
</evidence>
<accession>A0A553DQJ8</accession>
<proteinExistence type="predicted"/>
<organism evidence="1 2">
    <name type="scientific">Flavobacterium restrictum</name>
    <dbReference type="NCBI Taxonomy" id="2594428"/>
    <lineage>
        <taxon>Bacteria</taxon>
        <taxon>Pseudomonadati</taxon>
        <taxon>Bacteroidota</taxon>
        <taxon>Flavobacteriia</taxon>
        <taxon>Flavobacteriales</taxon>
        <taxon>Flavobacteriaceae</taxon>
        <taxon>Flavobacterium</taxon>
    </lineage>
</organism>
<evidence type="ECO:0000313" key="1">
    <source>
        <dbReference type="EMBL" id="TRX34923.1"/>
    </source>
</evidence>
<dbReference type="SUPFAM" id="SSF50494">
    <property type="entry name" value="Trypsin-like serine proteases"/>
    <property type="match status" value="1"/>
</dbReference>
<protein>
    <recommendedName>
        <fullName evidence="3">Serine protease</fullName>
    </recommendedName>
</protein>
<name>A0A553DQJ8_9FLAO</name>